<feature type="domain" description="ABC transmembrane type-1" evidence="11">
    <location>
        <begin position="730"/>
        <end position="960"/>
    </location>
</feature>
<dbReference type="GO" id="GO:0005524">
    <property type="term" value="F:ATP binding"/>
    <property type="evidence" value="ECO:0007669"/>
    <property type="project" value="UniProtKB-KW"/>
</dbReference>
<keyword evidence="13" id="KW-1185">Reference proteome</keyword>
<dbReference type="InterPro" id="IPR044746">
    <property type="entry name" value="ABCC_6TM_D1"/>
</dbReference>
<dbReference type="PANTHER" id="PTHR24223">
    <property type="entry name" value="ATP-BINDING CASSETTE SUB-FAMILY C"/>
    <property type="match status" value="1"/>
</dbReference>
<dbReference type="SMART" id="SM00382">
    <property type="entry name" value="AAA"/>
    <property type="match status" value="2"/>
</dbReference>
<evidence type="ECO:0000256" key="2">
    <source>
        <dbReference type="ARBA" id="ARBA00022448"/>
    </source>
</evidence>
<dbReference type="Pfam" id="PF00005">
    <property type="entry name" value="ABC_tran"/>
    <property type="match status" value="2"/>
</dbReference>
<dbReference type="InterPro" id="IPR044726">
    <property type="entry name" value="ABCC_6TM_D2"/>
</dbReference>
<dbReference type="InterPro" id="IPR003593">
    <property type="entry name" value="AAA+_ATPase"/>
</dbReference>
<feature type="domain" description="ABC transmembrane type-1" evidence="11">
    <location>
        <begin position="1177"/>
        <end position="1262"/>
    </location>
</feature>
<feature type="transmembrane region" description="Helical" evidence="9">
    <location>
        <begin position="1712"/>
        <end position="1734"/>
    </location>
</feature>
<dbReference type="GO" id="GO:0140359">
    <property type="term" value="F:ABC-type transporter activity"/>
    <property type="evidence" value="ECO:0007669"/>
    <property type="project" value="InterPro"/>
</dbReference>
<dbReference type="SUPFAM" id="SSF90123">
    <property type="entry name" value="ABC transporter transmembrane region"/>
    <property type="match status" value="4"/>
</dbReference>
<sequence length="1777" mass="201943">MDHCDRIKRKSNPREKANLFSLLSFAYTGKLFSKAYKKDLEDDDIYEIIKSLRTENCGNRLEKYFNEEQERKRPSTARLLWKCYGLRYIGLGMIHLCFRLVNSVLEPQAIGKLVSFFRPNQTSVTLHDAIHYAGIMIGLKLLHCFYFQNYQIYLKQLAIEIQTSFCSLIYRKALKLTPAALTDVSLGNIITIVTKDVQQFESTISLFNDLWISLIQTFVICYLLYVKVGVASTVGITLLLLSIPIQLYLGKVIKNMRLKINKKTDERLQVTHESLSAIKIIKMYTWEKFFGEKIDEARKREMKQMMKAFYLKIIMKLITMLSSKIGFYSLVMTLIWFSNSTTAEVMFYIMKCFESLKHVIGHAISIGMSRMAELSASLSRINTVLRAEELQECIEKETDNPTVLMKNAKVCIKGKTIIENITLSLRKGLTVVTGSLGCGKSSLIKAILQDYPLSEGIVETEGVKSYACQDPWLFPSSIRQNILFGEKYNEKRYQEVVKVCALQYDFNLLQHGDETIVADKGLNLSKGQQARINLARAVYKESDMYLIDDSLTALDPQVQDFIFDKCINGFLKGKLCVLVTHNAKHISSADKVIILEKGEIKFQASEENLPKALLLAMENNDVKETKTESVDDEVAEDDDENTKLLKSDTAIKRKGVYHETKKRGQCQRVNIQQNITNIKETYNINYLNNENTTFTTESPLNESGLIETTMDLNLTSLENLEASSSRTLNIYSMMIFSFIVLELIKHYLLLNFSRKASVKLHRTMVDSIIFSIMSFFDNYFIGNILNRFAQDLNVIDERLPHVLNTIVEIMFSVGGIIILIAVVNWRFLIPSLVFVSVLIMVRSFYMPAARTRSPIVGHLNASVDGLPTIRVSRAQDILIKEFDKHLDHYFSAHYMSFCLKRAFAFCMDISSTLFLSIIISRFLFFDLGSSAGDVGLAITQAAGLSMIIQRGLVHWSELENHMTSVERVLEYTQLEKENTTGSELENWPNEGGISYVGVSLTYTNTNEKVLKNINFDIKPKEKIGIVGRTGAGKSSIISTLFRLYNYGGLIKIDGVEIKTVSLNFLRQHVSIIPQDPIMFAGTIRSNIDPLQRYTDDEIWETIRKIQLQNIIPSLDMIITDNTSNFSTGQRQLICLARAVIRKNKIVVLDEATANMDPETEFLIQKAIADNFSECTLTGNIITIVTKDVQQFESTLPQFNDLWISLVQTLVICYLLYVKVGIASTVGITLLSLSIPIQLYLGNVIKNMRLKINKKTDERLQVVKVCALQYDFNILQHGDETIVADKGLNLSKGQQARINLARAVYKESDMYFIDDSLTALDPQVQDFIFDKCINGFLKGKLCVLVTHNAKHISSADKVIILEKGEIKFDASEENLSKALLLAMENNDVKETKTESADDEVAGDEDENTKLLKSDTAIKRKGVYDETKKEGSVSGDVYSQYFKFGGGALFFALILMSYVGSQFTESYTSKLLVNIQQNITNFKETYNINYLNNENTTFTTEPPLNESGLIEATMDFNLTSLENLEASSSRTLNIYSMMIFSFIVLELIKNYLLLNFSRKASVKLHRSMIDTIIFSVMSFFDNYFIGNILNRFAQDLNIIDEHLPHVLNAMVDIMFSVGGIITLITIVNWKFLIPSLVFISVLIMVRSFYMPAARSLRRLESASRSPIVGHLNASVDGLPTIRASRAENTLIKEFDRHLDHYFSAHYMSFTFKRAFAFCMDIFSTLFLSIIISRFLFFDIVMVMEKGEIKEFDDPVVLLENKSSMFSKMLENDASSHHTD</sequence>
<feature type="transmembrane region" description="Helical" evidence="9">
    <location>
        <begin position="728"/>
        <end position="748"/>
    </location>
</feature>
<dbReference type="GO" id="GO:0016887">
    <property type="term" value="F:ATP hydrolysis activity"/>
    <property type="evidence" value="ECO:0007669"/>
    <property type="project" value="InterPro"/>
</dbReference>
<dbReference type="CDD" id="cd18580">
    <property type="entry name" value="ABC_6TM_ABCC_D2"/>
    <property type="match status" value="2"/>
</dbReference>
<evidence type="ECO:0000259" key="10">
    <source>
        <dbReference type="PROSITE" id="PS50893"/>
    </source>
</evidence>
<dbReference type="FunFam" id="3.40.50.300:FF:000163">
    <property type="entry name" value="Multidrug resistance-associated protein member 4"/>
    <property type="match status" value="1"/>
</dbReference>
<dbReference type="Proteomes" id="UP001159042">
    <property type="component" value="Unassembled WGS sequence"/>
</dbReference>
<feature type="domain" description="ABC transporter" evidence="10">
    <location>
        <begin position="403"/>
        <end position="622"/>
    </location>
</feature>
<dbReference type="InterPro" id="IPR003439">
    <property type="entry name" value="ABC_transporter-like_ATP-bd"/>
</dbReference>
<keyword evidence="5" id="KW-0547">Nucleotide-binding</keyword>
<feature type="transmembrane region" description="Helical" evidence="9">
    <location>
        <begin position="206"/>
        <end position="225"/>
    </location>
</feature>
<comment type="caution">
    <text evidence="12">The sequence shown here is derived from an EMBL/GenBank/DDBJ whole genome shotgun (WGS) entry which is preliminary data.</text>
</comment>
<dbReference type="FunFam" id="1.20.1560.10:FF:000006">
    <property type="entry name" value="ATP-binding cassette, sub-family C (CFTR/MRP), member 9"/>
    <property type="match status" value="1"/>
</dbReference>
<feature type="transmembrane region" description="Helical" evidence="9">
    <location>
        <begin position="79"/>
        <end position="101"/>
    </location>
</feature>
<dbReference type="FunFam" id="3.40.50.300:FF:000973">
    <property type="entry name" value="Multidrug resistance-associated protein 4"/>
    <property type="match status" value="1"/>
</dbReference>
<keyword evidence="8 9" id="KW-0472">Membrane</keyword>
<evidence type="ECO:0000256" key="9">
    <source>
        <dbReference type="SAM" id="Phobius"/>
    </source>
</evidence>
<evidence type="ECO:0000256" key="5">
    <source>
        <dbReference type="ARBA" id="ARBA00022741"/>
    </source>
</evidence>
<feature type="transmembrane region" description="Helical" evidence="9">
    <location>
        <begin position="1603"/>
        <end position="1622"/>
    </location>
</feature>
<comment type="subcellular location">
    <subcellularLocation>
        <location evidence="1">Membrane</location>
        <topology evidence="1">Multi-pass membrane protein</topology>
    </subcellularLocation>
</comment>
<evidence type="ECO:0000256" key="1">
    <source>
        <dbReference type="ARBA" id="ARBA00004141"/>
    </source>
</evidence>
<evidence type="ECO:0000256" key="6">
    <source>
        <dbReference type="ARBA" id="ARBA00022840"/>
    </source>
</evidence>
<feature type="domain" description="ABC transmembrane type-1" evidence="11">
    <location>
        <begin position="103"/>
        <end position="350"/>
    </location>
</feature>
<dbReference type="InterPro" id="IPR050173">
    <property type="entry name" value="ABC_transporter_C-like"/>
</dbReference>
<evidence type="ECO:0000256" key="4">
    <source>
        <dbReference type="ARBA" id="ARBA00022737"/>
    </source>
</evidence>
<accession>A0AAV8WBJ2</accession>
<dbReference type="SUPFAM" id="SSF52540">
    <property type="entry name" value="P-loop containing nucleoside triphosphate hydrolases"/>
    <property type="match status" value="3"/>
</dbReference>
<dbReference type="CDD" id="cd03250">
    <property type="entry name" value="ABCC_MRP_domain1"/>
    <property type="match status" value="1"/>
</dbReference>
<keyword evidence="7 9" id="KW-1133">Transmembrane helix</keyword>
<reference evidence="12 13" key="1">
    <citation type="journal article" date="2023" name="Insect Mol. Biol.">
        <title>Genome sequencing provides insights into the evolution of gene families encoding plant cell wall-degrading enzymes in longhorned beetles.</title>
        <authorList>
            <person name="Shin N.R."/>
            <person name="Okamura Y."/>
            <person name="Kirsch R."/>
            <person name="Pauchet Y."/>
        </authorList>
    </citation>
    <scope>NUCLEOTIDE SEQUENCE [LARGE SCALE GENOMIC DNA]</scope>
    <source>
        <strain evidence="12">EAD_L_NR</strain>
    </source>
</reference>
<organism evidence="12 13">
    <name type="scientific">Exocentrus adspersus</name>
    <dbReference type="NCBI Taxonomy" id="1586481"/>
    <lineage>
        <taxon>Eukaryota</taxon>
        <taxon>Metazoa</taxon>
        <taxon>Ecdysozoa</taxon>
        <taxon>Arthropoda</taxon>
        <taxon>Hexapoda</taxon>
        <taxon>Insecta</taxon>
        <taxon>Pterygota</taxon>
        <taxon>Neoptera</taxon>
        <taxon>Endopterygota</taxon>
        <taxon>Coleoptera</taxon>
        <taxon>Polyphaga</taxon>
        <taxon>Cucujiformia</taxon>
        <taxon>Chrysomeloidea</taxon>
        <taxon>Cerambycidae</taxon>
        <taxon>Lamiinae</taxon>
        <taxon>Acanthocinini</taxon>
        <taxon>Exocentrus</taxon>
    </lineage>
</organism>
<dbReference type="InterPro" id="IPR036640">
    <property type="entry name" value="ABC1_TM_sf"/>
</dbReference>
<dbReference type="PANTHER" id="PTHR24223:SF448">
    <property type="entry name" value="FI20146P1-RELATED"/>
    <property type="match status" value="1"/>
</dbReference>
<dbReference type="PROSITE" id="PS50929">
    <property type="entry name" value="ABC_TM1F"/>
    <property type="match status" value="4"/>
</dbReference>
<feature type="transmembrane region" description="Helical" evidence="9">
    <location>
        <begin position="231"/>
        <end position="249"/>
    </location>
</feature>
<feature type="transmembrane region" description="Helical" evidence="9">
    <location>
        <begin position="1532"/>
        <end position="1554"/>
    </location>
</feature>
<dbReference type="PROSITE" id="PS00211">
    <property type="entry name" value="ABC_TRANSPORTER_1"/>
    <property type="match status" value="2"/>
</dbReference>
<name>A0AAV8WBJ2_9CUCU</name>
<dbReference type="Gene3D" id="3.40.50.300">
    <property type="entry name" value="P-loop containing nucleotide triphosphate hydrolases"/>
    <property type="match status" value="3"/>
</dbReference>
<evidence type="ECO:0000313" key="13">
    <source>
        <dbReference type="Proteomes" id="UP001159042"/>
    </source>
</evidence>
<feature type="domain" description="ABC transporter" evidence="10">
    <location>
        <begin position="993"/>
        <end position="1387"/>
    </location>
</feature>
<dbReference type="CDD" id="cd18579">
    <property type="entry name" value="ABC_6TM_ABCC_D1"/>
    <property type="match status" value="1"/>
</dbReference>
<keyword evidence="4" id="KW-0677">Repeat</keyword>
<feature type="transmembrane region" description="Helical" evidence="9">
    <location>
        <begin position="801"/>
        <end position="821"/>
    </location>
</feature>
<keyword evidence="3 9" id="KW-0812">Transmembrane</keyword>
<evidence type="ECO:0008006" key="14">
    <source>
        <dbReference type="Google" id="ProtNLM"/>
    </source>
</evidence>
<dbReference type="InterPro" id="IPR017871">
    <property type="entry name" value="ABC_transporter-like_CS"/>
</dbReference>
<dbReference type="InterPro" id="IPR011527">
    <property type="entry name" value="ABC1_TM_dom"/>
</dbReference>
<evidence type="ECO:0000313" key="12">
    <source>
        <dbReference type="EMBL" id="KAJ8923375.1"/>
    </source>
</evidence>
<feature type="transmembrane region" description="Helical" evidence="9">
    <location>
        <begin position="1629"/>
        <end position="1647"/>
    </location>
</feature>
<dbReference type="PROSITE" id="PS50893">
    <property type="entry name" value="ABC_TRANSPORTER_2"/>
    <property type="match status" value="2"/>
</dbReference>
<evidence type="ECO:0000256" key="7">
    <source>
        <dbReference type="ARBA" id="ARBA00022989"/>
    </source>
</evidence>
<protein>
    <recommendedName>
        <fullName evidence="14">Multidrug resistance-associated protein lethal(2)03659</fullName>
    </recommendedName>
</protein>
<feature type="transmembrane region" description="Helical" evidence="9">
    <location>
        <begin position="1225"/>
        <end position="1244"/>
    </location>
</feature>
<feature type="transmembrane region" description="Helical" evidence="9">
    <location>
        <begin position="308"/>
        <end position="327"/>
    </location>
</feature>
<keyword evidence="2" id="KW-0813">Transport</keyword>
<proteinExistence type="predicted"/>
<dbReference type="CDD" id="cd03244">
    <property type="entry name" value="ABCC_MRP_domain2"/>
    <property type="match status" value="1"/>
</dbReference>
<feature type="transmembrane region" description="Helical" evidence="9">
    <location>
        <begin position="129"/>
        <end position="147"/>
    </location>
</feature>
<feature type="transmembrane region" description="Helical" evidence="9">
    <location>
        <begin position="1439"/>
        <end position="1458"/>
    </location>
</feature>
<evidence type="ECO:0000259" key="11">
    <source>
        <dbReference type="PROSITE" id="PS50929"/>
    </source>
</evidence>
<feature type="transmembrane region" description="Helical" evidence="9">
    <location>
        <begin position="902"/>
        <end position="924"/>
    </location>
</feature>
<feature type="transmembrane region" description="Helical" evidence="9">
    <location>
        <begin position="827"/>
        <end position="845"/>
    </location>
</feature>
<keyword evidence="6" id="KW-0067">ATP-binding</keyword>
<feature type="domain" description="ABC transmembrane type-1" evidence="11">
    <location>
        <begin position="1532"/>
        <end position="1729"/>
    </location>
</feature>
<dbReference type="InterPro" id="IPR027417">
    <property type="entry name" value="P-loop_NTPase"/>
</dbReference>
<evidence type="ECO:0000256" key="3">
    <source>
        <dbReference type="ARBA" id="ARBA00022692"/>
    </source>
</evidence>
<gene>
    <name evidence="12" type="ORF">NQ315_001933</name>
</gene>
<dbReference type="Gene3D" id="1.20.1560.10">
    <property type="entry name" value="ABC transporter type 1, transmembrane domain"/>
    <property type="match status" value="3"/>
</dbReference>
<dbReference type="EMBL" id="JANEYG010000005">
    <property type="protein sequence ID" value="KAJ8923375.1"/>
    <property type="molecule type" value="Genomic_DNA"/>
</dbReference>
<dbReference type="Pfam" id="PF00664">
    <property type="entry name" value="ABC_membrane"/>
    <property type="match status" value="4"/>
</dbReference>
<evidence type="ECO:0000256" key="8">
    <source>
        <dbReference type="ARBA" id="ARBA00023136"/>
    </source>
</evidence>
<dbReference type="GO" id="GO:0016020">
    <property type="term" value="C:membrane"/>
    <property type="evidence" value="ECO:0007669"/>
    <property type="project" value="UniProtKB-SubCell"/>
</dbReference>